<keyword evidence="6" id="KW-1185">Reference proteome</keyword>
<comment type="caution">
    <text evidence="5">The sequence shown here is derived from an EMBL/GenBank/DDBJ whole genome shotgun (WGS) entry which is preliminary data.</text>
</comment>
<dbReference type="SMART" id="SM00345">
    <property type="entry name" value="HTH_GNTR"/>
    <property type="match status" value="1"/>
</dbReference>
<evidence type="ECO:0000256" key="2">
    <source>
        <dbReference type="ARBA" id="ARBA00023125"/>
    </source>
</evidence>
<proteinExistence type="predicted"/>
<dbReference type="PRINTS" id="PR00035">
    <property type="entry name" value="HTHGNTR"/>
</dbReference>
<evidence type="ECO:0000259" key="4">
    <source>
        <dbReference type="PROSITE" id="PS50949"/>
    </source>
</evidence>
<dbReference type="PROSITE" id="PS50949">
    <property type="entry name" value="HTH_GNTR"/>
    <property type="match status" value="1"/>
</dbReference>
<dbReference type="Pfam" id="PF07729">
    <property type="entry name" value="FCD"/>
    <property type="match status" value="1"/>
</dbReference>
<dbReference type="CDD" id="cd07377">
    <property type="entry name" value="WHTH_GntR"/>
    <property type="match status" value="1"/>
</dbReference>
<evidence type="ECO:0000256" key="1">
    <source>
        <dbReference type="ARBA" id="ARBA00023015"/>
    </source>
</evidence>
<dbReference type="InterPro" id="IPR036390">
    <property type="entry name" value="WH_DNA-bd_sf"/>
</dbReference>
<name>A0ABQ6IUD7_9MICO</name>
<protein>
    <submittedName>
        <fullName evidence="5">GntR family transcriptional regulator</fullName>
    </submittedName>
</protein>
<dbReference type="Gene3D" id="1.10.10.10">
    <property type="entry name" value="Winged helix-like DNA-binding domain superfamily/Winged helix DNA-binding domain"/>
    <property type="match status" value="1"/>
</dbReference>
<organism evidence="5 6">
    <name type="scientific">Mobilicoccus caccae</name>
    <dbReference type="NCBI Taxonomy" id="1859295"/>
    <lineage>
        <taxon>Bacteria</taxon>
        <taxon>Bacillati</taxon>
        <taxon>Actinomycetota</taxon>
        <taxon>Actinomycetes</taxon>
        <taxon>Micrococcales</taxon>
        <taxon>Dermatophilaceae</taxon>
        <taxon>Mobilicoccus</taxon>
    </lineage>
</organism>
<dbReference type="InterPro" id="IPR008920">
    <property type="entry name" value="TF_FadR/GntR_C"/>
</dbReference>
<dbReference type="PANTHER" id="PTHR43537">
    <property type="entry name" value="TRANSCRIPTIONAL REGULATOR, GNTR FAMILY"/>
    <property type="match status" value="1"/>
</dbReference>
<feature type="domain" description="HTH gntR-type" evidence="4">
    <location>
        <begin position="4"/>
        <end position="72"/>
    </location>
</feature>
<dbReference type="SUPFAM" id="SSF46785">
    <property type="entry name" value="Winged helix' DNA-binding domain"/>
    <property type="match status" value="1"/>
</dbReference>
<evidence type="ECO:0000313" key="6">
    <source>
        <dbReference type="Proteomes" id="UP001157126"/>
    </source>
</evidence>
<dbReference type="EMBL" id="BSUO01000001">
    <property type="protein sequence ID" value="GMA41089.1"/>
    <property type="molecule type" value="Genomic_DNA"/>
</dbReference>
<reference evidence="6" key="1">
    <citation type="journal article" date="2019" name="Int. J. Syst. Evol. Microbiol.">
        <title>The Global Catalogue of Microorganisms (GCM) 10K type strain sequencing project: providing services to taxonomists for standard genome sequencing and annotation.</title>
        <authorList>
            <consortium name="The Broad Institute Genomics Platform"/>
            <consortium name="The Broad Institute Genome Sequencing Center for Infectious Disease"/>
            <person name="Wu L."/>
            <person name="Ma J."/>
        </authorList>
    </citation>
    <scope>NUCLEOTIDE SEQUENCE [LARGE SCALE GENOMIC DNA]</scope>
    <source>
        <strain evidence="6">NBRC 113072</strain>
    </source>
</reference>
<dbReference type="SMART" id="SM00895">
    <property type="entry name" value="FCD"/>
    <property type="match status" value="1"/>
</dbReference>
<keyword evidence="3" id="KW-0804">Transcription</keyword>
<dbReference type="SUPFAM" id="SSF48008">
    <property type="entry name" value="GntR ligand-binding domain-like"/>
    <property type="match status" value="1"/>
</dbReference>
<keyword evidence="1" id="KW-0805">Transcription regulation</keyword>
<accession>A0ABQ6IUD7</accession>
<evidence type="ECO:0000256" key="3">
    <source>
        <dbReference type="ARBA" id="ARBA00023163"/>
    </source>
</evidence>
<dbReference type="Pfam" id="PF00392">
    <property type="entry name" value="GntR"/>
    <property type="match status" value="1"/>
</dbReference>
<dbReference type="InterPro" id="IPR000524">
    <property type="entry name" value="Tscrpt_reg_HTH_GntR"/>
</dbReference>
<dbReference type="InterPro" id="IPR011711">
    <property type="entry name" value="GntR_C"/>
</dbReference>
<keyword evidence="2" id="KW-0238">DNA-binding</keyword>
<dbReference type="Gene3D" id="1.20.120.530">
    <property type="entry name" value="GntR ligand-binding domain-like"/>
    <property type="match status" value="1"/>
</dbReference>
<dbReference type="Proteomes" id="UP001157126">
    <property type="component" value="Unassembled WGS sequence"/>
</dbReference>
<sequence>MARERLVQQTVDHLLERIVGGELDIEAPLPAQSVLATELHVSRLTVREAVETLRSRGIVDVRHGSGTYVMPPTEWTDADAISAFVGREGAGDQVSLQVIEVRRMIEVGAAETCAYRRTEADLVELDRLVEVMRETHERDDLDGFVVADMAFHGVILRGCRNPFLAVVYEPLIRVLRKTRAQTSAVPVIREHAIAHHTAIAAAVRAGDGPGAREAMRAHMSQTSDDLRIHVLDRS</sequence>
<gene>
    <name evidence="5" type="ORF">GCM10025883_31340</name>
</gene>
<dbReference type="InterPro" id="IPR036388">
    <property type="entry name" value="WH-like_DNA-bd_sf"/>
</dbReference>
<dbReference type="PANTHER" id="PTHR43537:SF44">
    <property type="entry name" value="GNTR FAMILY REGULATORY PROTEIN"/>
    <property type="match status" value="1"/>
</dbReference>
<evidence type="ECO:0000313" key="5">
    <source>
        <dbReference type="EMBL" id="GMA41089.1"/>
    </source>
</evidence>